<evidence type="ECO:0000256" key="3">
    <source>
        <dbReference type="SAM" id="MobiDB-lite"/>
    </source>
</evidence>
<accession>A0A6M1LHC6</accession>
<evidence type="ECO:0000256" key="2">
    <source>
        <dbReference type="ARBA" id="ARBA00022525"/>
    </source>
</evidence>
<dbReference type="GO" id="GO:0005509">
    <property type="term" value="F:calcium ion binding"/>
    <property type="evidence" value="ECO:0007669"/>
    <property type="project" value="InterPro"/>
</dbReference>
<feature type="compositionally biased region" description="Low complexity" evidence="3">
    <location>
        <begin position="400"/>
        <end position="414"/>
    </location>
</feature>
<dbReference type="PANTHER" id="PTHR38340:SF1">
    <property type="entry name" value="S-LAYER PROTEIN"/>
    <property type="match status" value="1"/>
</dbReference>
<gene>
    <name evidence="4" type="ORF">G3576_05820</name>
</gene>
<organism evidence="4 5">
    <name type="scientific">Falsiroseomonas algicola</name>
    <dbReference type="NCBI Taxonomy" id="2716930"/>
    <lineage>
        <taxon>Bacteria</taxon>
        <taxon>Pseudomonadati</taxon>
        <taxon>Pseudomonadota</taxon>
        <taxon>Alphaproteobacteria</taxon>
        <taxon>Acetobacterales</taxon>
        <taxon>Roseomonadaceae</taxon>
        <taxon>Falsiroseomonas</taxon>
    </lineage>
</organism>
<keyword evidence="2" id="KW-0964">Secreted</keyword>
<proteinExistence type="predicted"/>
<comment type="caution">
    <text evidence="4">The sequence shown here is derived from an EMBL/GenBank/DDBJ whole genome shotgun (WGS) entry which is preliminary data.</text>
</comment>
<dbReference type="Proteomes" id="UP000475385">
    <property type="component" value="Unassembled WGS sequence"/>
</dbReference>
<keyword evidence="5" id="KW-1185">Reference proteome</keyword>
<dbReference type="Gene3D" id="2.150.10.10">
    <property type="entry name" value="Serralysin-like metalloprotease, C-terminal"/>
    <property type="match status" value="3"/>
</dbReference>
<dbReference type="InterPro" id="IPR050557">
    <property type="entry name" value="RTX_toxin/Mannuronan_C5-epim"/>
</dbReference>
<dbReference type="SUPFAM" id="SSF51120">
    <property type="entry name" value="beta-Roll"/>
    <property type="match status" value="3"/>
</dbReference>
<feature type="compositionally biased region" description="Basic and acidic residues" evidence="3">
    <location>
        <begin position="417"/>
        <end position="427"/>
    </location>
</feature>
<dbReference type="InterPro" id="IPR011049">
    <property type="entry name" value="Serralysin-like_metalloprot_C"/>
</dbReference>
<dbReference type="GO" id="GO:0005576">
    <property type="term" value="C:extracellular region"/>
    <property type="evidence" value="ECO:0007669"/>
    <property type="project" value="UniProtKB-SubCell"/>
</dbReference>
<feature type="region of interest" description="Disordered" evidence="3">
    <location>
        <begin position="395"/>
        <end position="427"/>
    </location>
</feature>
<evidence type="ECO:0000313" key="5">
    <source>
        <dbReference type="Proteomes" id="UP000475385"/>
    </source>
</evidence>
<dbReference type="EMBL" id="JAAIKB010000002">
    <property type="protein sequence ID" value="NGM19522.1"/>
    <property type="molecule type" value="Genomic_DNA"/>
</dbReference>
<reference evidence="4 5" key="1">
    <citation type="submission" date="2020-03" db="EMBL/GenBank/DDBJ databases">
        <title>Roseomonas stagni sp. nov., isolated from pond water in Japan.</title>
        <authorList>
            <person name="Furuhata K."/>
            <person name="Miyamoto H."/>
            <person name="Goto K."/>
        </authorList>
    </citation>
    <scope>NUCLEOTIDE SEQUENCE [LARGE SCALE GENOMIC DNA]</scope>
    <source>
        <strain evidence="4 5">PeD5</strain>
    </source>
</reference>
<dbReference type="InterPro" id="IPR018511">
    <property type="entry name" value="Hemolysin-typ_Ca-bd_CS"/>
</dbReference>
<protein>
    <recommendedName>
        <fullName evidence="6">Calcium-binding protein</fullName>
    </recommendedName>
</protein>
<dbReference type="InterPro" id="IPR001343">
    <property type="entry name" value="Hemolysn_Ca-bd"/>
</dbReference>
<name>A0A6M1LHC6_9PROT</name>
<dbReference type="PRINTS" id="PR00313">
    <property type="entry name" value="CABNDNGRPT"/>
</dbReference>
<dbReference type="Pfam" id="PF00353">
    <property type="entry name" value="HemolysinCabind"/>
    <property type="match status" value="3"/>
</dbReference>
<dbReference type="PANTHER" id="PTHR38340">
    <property type="entry name" value="S-LAYER PROTEIN"/>
    <property type="match status" value="1"/>
</dbReference>
<evidence type="ECO:0000313" key="4">
    <source>
        <dbReference type="EMBL" id="NGM19522.1"/>
    </source>
</evidence>
<dbReference type="PROSITE" id="PS00330">
    <property type="entry name" value="HEMOLYSIN_CALCIUM"/>
    <property type="match status" value="5"/>
</dbReference>
<evidence type="ECO:0008006" key="6">
    <source>
        <dbReference type="Google" id="ProtNLM"/>
    </source>
</evidence>
<dbReference type="RefSeq" id="WP_164693421.1">
    <property type="nucleotide sequence ID" value="NZ_JAAIKB010000002.1"/>
</dbReference>
<sequence length="790" mass="79963">MDVNVLVRGQSNSILMMEANGNAGRAAIQAEVSRLLGFSGGADRVNIVYDSSDLNSSTAFGGTALIGDWLTPRNNDWRQGWTIAGREQALLNEIASLPASRRDDPTAIVFLHSEYDSANTSLTTEQWVSALRFDAAATRAALGGQDAATTPYLFVSAMPYYGTTEGHNAIRRGMELLAAEPGFNAAIAARMLDIDADGDAAGWYGGGHIDAEDAMQTALRVARAVAESLAPYAKAGSPIATAGGDIADEGPEVVAATPVGANQLRIDVAHDRAGGFRALDADAARGVGWSVVGSAGTVTGTAAVIEDADTLLVTFSGPLPANGLLHYGFGYGRLAGADGSGRGNAVYDDQGLPIWVPAAGLSPGGGSGGTGTPPAPPTPVIGILVEGGPGIDNLRGGAGNDTLDGGAGADDLQGFEGDDRLAGGRGDDGLTLGAGADTVVFARGDGPDWVVDFTPGTDRIEITGYAASEATIRTATYWGMVGTDIVMAGGDSIFLQGVTNFSAADVTWSGGGQTLVPMGPVAGLLVNGGSGVDNLRGAGGADTLNGLDGSDDLQGFDGDDRLAGGRGDDGLTLGAGADTVVFARGDGPDWVVDFTPGTDRIEVTGYAASEATIRTATYWGMVGTDILMAGGDSIFLQGVTNFSAADVTWSGGGTVAPPPPSAGLLVAGGTGADNLRGGSGNDTLTGGDGSDDLQGFDGDDRLVGGRDHDGMTLGAGQDTVAWARGDGWDWVVDFTPGTDRIEISGLAANQVTRVATSYWNMPGLELRAPGGEGMFLQGVTALGADDLIFV</sequence>
<evidence type="ECO:0000256" key="1">
    <source>
        <dbReference type="ARBA" id="ARBA00004613"/>
    </source>
</evidence>
<dbReference type="AlphaFoldDB" id="A0A6M1LHC6"/>
<comment type="subcellular location">
    <subcellularLocation>
        <location evidence="1">Secreted</location>
    </subcellularLocation>
</comment>